<evidence type="ECO:0000313" key="1">
    <source>
        <dbReference type="EMBL" id="KAH7010700.1"/>
    </source>
</evidence>
<dbReference type="Gene3D" id="1.25.10.10">
    <property type="entry name" value="Leucine-rich Repeat Variant"/>
    <property type="match status" value="1"/>
</dbReference>
<accession>A0A9P8XRY7</accession>
<dbReference type="GeneID" id="70187196"/>
<dbReference type="Proteomes" id="UP000756346">
    <property type="component" value="Unassembled WGS sequence"/>
</dbReference>
<dbReference type="AlphaFoldDB" id="A0A9P8XRY7"/>
<organism evidence="1 2">
    <name type="scientific">Microdochium trichocladiopsis</name>
    <dbReference type="NCBI Taxonomy" id="1682393"/>
    <lineage>
        <taxon>Eukaryota</taxon>
        <taxon>Fungi</taxon>
        <taxon>Dikarya</taxon>
        <taxon>Ascomycota</taxon>
        <taxon>Pezizomycotina</taxon>
        <taxon>Sordariomycetes</taxon>
        <taxon>Xylariomycetidae</taxon>
        <taxon>Xylariales</taxon>
        <taxon>Microdochiaceae</taxon>
        <taxon>Microdochium</taxon>
    </lineage>
</organism>
<comment type="caution">
    <text evidence="1">The sequence shown here is derived from an EMBL/GenBank/DDBJ whole genome shotgun (WGS) entry which is preliminary data.</text>
</comment>
<evidence type="ECO:0008006" key="3">
    <source>
        <dbReference type="Google" id="ProtNLM"/>
    </source>
</evidence>
<name>A0A9P8XRY7_9PEZI</name>
<dbReference type="SUPFAM" id="SSF48371">
    <property type="entry name" value="ARM repeat"/>
    <property type="match status" value="1"/>
</dbReference>
<reference evidence="1" key="1">
    <citation type="journal article" date="2021" name="Nat. Commun.">
        <title>Genetic determinants of endophytism in the Arabidopsis root mycobiome.</title>
        <authorList>
            <person name="Mesny F."/>
            <person name="Miyauchi S."/>
            <person name="Thiergart T."/>
            <person name="Pickel B."/>
            <person name="Atanasova L."/>
            <person name="Karlsson M."/>
            <person name="Huettel B."/>
            <person name="Barry K.W."/>
            <person name="Haridas S."/>
            <person name="Chen C."/>
            <person name="Bauer D."/>
            <person name="Andreopoulos W."/>
            <person name="Pangilinan J."/>
            <person name="LaButti K."/>
            <person name="Riley R."/>
            <person name="Lipzen A."/>
            <person name="Clum A."/>
            <person name="Drula E."/>
            <person name="Henrissat B."/>
            <person name="Kohler A."/>
            <person name="Grigoriev I.V."/>
            <person name="Martin F.M."/>
            <person name="Hacquard S."/>
        </authorList>
    </citation>
    <scope>NUCLEOTIDE SEQUENCE</scope>
    <source>
        <strain evidence="1">MPI-CAGE-CH-0230</strain>
    </source>
</reference>
<dbReference type="EMBL" id="JAGTJQ010000017">
    <property type="protein sequence ID" value="KAH7010700.1"/>
    <property type="molecule type" value="Genomic_DNA"/>
</dbReference>
<dbReference type="InterPro" id="IPR011989">
    <property type="entry name" value="ARM-like"/>
</dbReference>
<protein>
    <recommendedName>
        <fullName evidence="3">HEAT repeat domain-containing protein</fullName>
    </recommendedName>
</protein>
<gene>
    <name evidence="1" type="ORF">B0I36DRAFT_356598</name>
</gene>
<keyword evidence="2" id="KW-1185">Reference proteome</keyword>
<sequence>MHSEVMDFTPMHQNDIVEFSPSLDLALTLHETLPELSFLRNSDPNAQSENREYHFIHLTFQEYFAARYFVQRWKDDKPLEYVFRSRKHNAVTDPVSFLRTHKYEARYDVMWRFVAGLLDAEKEHEMLRFFTKLEEPPLDLLGPVHQRLVMHCLAEVSGGLKMRGDLEDRLSQWLLFECRFTTQSELATETEFPEEALSIAFREGKDVMATILMSLASRVHVPPRILLAITARLEDEDGDVRRAAIEAFQGQSSLPIEMVTAIAARLEHEDGDVRLAAIEALEGQSSLPIETTTAIAAGLEHEDRDVREAAIEVLQGQPSLPAETVTAIAARLEDEDWRVRQTAYSVRKLPRTSKLVYQ</sequence>
<proteinExistence type="predicted"/>
<dbReference type="OrthoDB" id="427518at2759"/>
<dbReference type="InterPro" id="IPR016024">
    <property type="entry name" value="ARM-type_fold"/>
</dbReference>
<dbReference type="RefSeq" id="XP_046004231.1">
    <property type="nucleotide sequence ID" value="XM_046157650.1"/>
</dbReference>
<evidence type="ECO:0000313" key="2">
    <source>
        <dbReference type="Proteomes" id="UP000756346"/>
    </source>
</evidence>